<dbReference type="CDD" id="cd00254">
    <property type="entry name" value="LT-like"/>
    <property type="match status" value="1"/>
</dbReference>
<dbReference type="SUPFAM" id="SSF53955">
    <property type="entry name" value="Lysozyme-like"/>
    <property type="match status" value="1"/>
</dbReference>
<evidence type="ECO:0000313" key="4">
    <source>
        <dbReference type="Proteomes" id="UP000886748"/>
    </source>
</evidence>
<dbReference type="GO" id="GO:0000270">
    <property type="term" value="P:peptidoglycan metabolic process"/>
    <property type="evidence" value="ECO:0007669"/>
    <property type="project" value="InterPro"/>
</dbReference>
<proteinExistence type="inferred from homology"/>
<reference evidence="3" key="1">
    <citation type="submission" date="2020-10" db="EMBL/GenBank/DDBJ databases">
        <authorList>
            <person name="Gilroy R."/>
        </authorList>
    </citation>
    <scope>NUCLEOTIDE SEQUENCE</scope>
    <source>
        <strain evidence="3">CHK154-7741</strain>
    </source>
</reference>
<dbReference type="GO" id="GO:0016020">
    <property type="term" value="C:membrane"/>
    <property type="evidence" value="ECO:0007669"/>
    <property type="project" value="InterPro"/>
</dbReference>
<dbReference type="EMBL" id="DVOD01000020">
    <property type="protein sequence ID" value="HIU92085.1"/>
    <property type="molecule type" value="Genomic_DNA"/>
</dbReference>
<accession>A0A9D1MZ44</accession>
<dbReference type="Pfam" id="PF01464">
    <property type="entry name" value="SLT"/>
    <property type="match status" value="1"/>
</dbReference>
<evidence type="ECO:0000256" key="1">
    <source>
        <dbReference type="ARBA" id="ARBA00007734"/>
    </source>
</evidence>
<dbReference type="GO" id="GO:0008933">
    <property type="term" value="F:peptidoglycan lytic transglycosylase activity"/>
    <property type="evidence" value="ECO:0007669"/>
    <property type="project" value="InterPro"/>
</dbReference>
<dbReference type="InterPro" id="IPR000189">
    <property type="entry name" value="Transglyc_AS"/>
</dbReference>
<name>A0A9D1MZ44_9CLOT</name>
<dbReference type="AlphaFoldDB" id="A0A9D1MZ44"/>
<dbReference type="PROSITE" id="PS00922">
    <property type="entry name" value="TRANSGLYCOSYLASE"/>
    <property type="match status" value="1"/>
</dbReference>
<comment type="similarity">
    <text evidence="1">Belongs to the transglycosylase Slt family.</text>
</comment>
<evidence type="ECO:0000313" key="3">
    <source>
        <dbReference type="EMBL" id="HIU92085.1"/>
    </source>
</evidence>
<organism evidence="3 4">
    <name type="scientific">Candidatus Limenecus avicola</name>
    <dbReference type="NCBI Taxonomy" id="2840847"/>
    <lineage>
        <taxon>Bacteria</taxon>
        <taxon>Bacillati</taxon>
        <taxon>Bacillota</taxon>
        <taxon>Clostridia</taxon>
        <taxon>Eubacteriales</taxon>
        <taxon>Clostridiaceae</taxon>
        <taxon>Clostridiaceae incertae sedis</taxon>
        <taxon>Candidatus Limenecus</taxon>
    </lineage>
</organism>
<dbReference type="InterPro" id="IPR008258">
    <property type="entry name" value="Transglycosylase_SLT_dom_1"/>
</dbReference>
<protein>
    <submittedName>
        <fullName evidence="3">Transglycosylase SLT domain-containing protein</fullName>
    </submittedName>
</protein>
<dbReference type="Gene3D" id="1.10.530.10">
    <property type="match status" value="1"/>
</dbReference>
<dbReference type="PANTHER" id="PTHR37423:SF2">
    <property type="entry name" value="MEMBRANE-BOUND LYTIC MUREIN TRANSGLYCOSYLASE C"/>
    <property type="match status" value="1"/>
</dbReference>
<reference evidence="3" key="2">
    <citation type="journal article" date="2021" name="PeerJ">
        <title>Extensive microbial diversity within the chicken gut microbiome revealed by metagenomics and culture.</title>
        <authorList>
            <person name="Gilroy R."/>
            <person name="Ravi A."/>
            <person name="Getino M."/>
            <person name="Pursley I."/>
            <person name="Horton D.L."/>
            <person name="Alikhan N.F."/>
            <person name="Baker D."/>
            <person name="Gharbi K."/>
            <person name="Hall N."/>
            <person name="Watson M."/>
            <person name="Adriaenssens E.M."/>
            <person name="Foster-Nyarko E."/>
            <person name="Jarju S."/>
            <person name="Secka A."/>
            <person name="Antonio M."/>
            <person name="Oren A."/>
            <person name="Chaudhuri R.R."/>
            <person name="La Ragione R."/>
            <person name="Hildebrand F."/>
            <person name="Pallen M.J."/>
        </authorList>
    </citation>
    <scope>NUCLEOTIDE SEQUENCE</scope>
    <source>
        <strain evidence="3">CHK154-7741</strain>
    </source>
</reference>
<dbReference type="InterPro" id="IPR023346">
    <property type="entry name" value="Lysozyme-like_dom_sf"/>
</dbReference>
<dbReference type="PANTHER" id="PTHR37423">
    <property type="entry name" value="SOLUBLE LYTIC MUREIN TRANSGLYCOSYLASE-RELATED"/>
    <property type="match status" value="1"/>
</dbReference>
<feature type="domain" description="Transglycosylase SLT" evidence="2">
    <location>
        <begin position="95"/>
        <end position="203"/>
    </location>
</feature>
<gene>
    <name evidence="3" type="ORF">IAD26_03000</name>
</gene>
<evidence type="ECO:0000259" key="2">
    <source>
        <dbReference type="Pfam" id="PF01464"/>
    </source>
</evidence>
<comment type="caution">
    <text evidence="3">The sequence shown here is derived from an EMBL/GenBank/DDBJ whole genome shotgun (WGS) entry which is preliminary data.</text>
</comment>
<dbReference type="Proteomes" id="UP000886748">
    <property type="component" value="Unassembled WGS sequence"/>
</dbReference>
<sequence>MVRMTGLNQTGRGTRIVEISGLDITLRRMQAIESTFNALASFGAEPVRPDQDFQKILDNNMSNKVNKLKDTPFADKVFSSELASTSSGNADIDSLIEQYSAKNGLDSAFVKAVIKQESGFQPKVTSHCGAMGLMQLMPATASSMGVKDAYDPEQNIAGGTKYLKGLLDRFGGDKSLALAAYNAGPNAVAKYNGIPPYKETQNYVKNIMSMYQKYNAQNGQNPAISGGVQ</sequence>